<dbReference type="OrthoDB" id="2083350at2"/>
<protein>
    <recommendedName>
        <fullName evidence="3">Plasmid segregation centromere-binding protein ParR</fullName>
    </recommendedName>
</protein>
<keyword evidence="2" id="KW-1185">Reference proteome</keyword>
<dbReference type="RefSeq" id="WP_072724165.1">
    <property type="nucleotide sequence ID" value="NZ_FQXH01000008.1"/>
</dbReference>
<dbReference type="EMBL" id="FQXH01000008">
    <property type="protein sequence ID" value="SHH13497.1"/>
    <property type="molecule type" value="Genomic_DNA"/>
</dbReference>
<accession>A0A1M5QHB3</accession>
<name>A0A1M5QHB3_9FIRM</name>
<dbReference type="AlphaFoldDB" id="A0A1M5QHB3"/>
<evidence type="ECO:0008006" key="3">
    <source>
        <dbReference type="Google" id="ProtNLM"/>
    </source>
</evidence>
<sequence>MSIQRINLAFNLDDKDSEKAYKIIKANKGNMTNFVVNIVLAEDTRLNEKRIIKEAVREVLEEVNWQIKSDNSIEENLEESNLPDDVLDIFNNL</sequence>
<dbReference type="Proteomes" id="UP000242520">
    <property type="component" value="Unassembled WGS sequence"/>
</dbReference>
<gene>
    <name evidence="1" type="ORF">SAMN02744040_00951</name>
</gene>
<organism evidence="1 2">
    <name type="scientific">Tepidibacter thalassicus DSM 15285</name>
    <dbReference type="NCBI Taxonomy" id="1123350"/>
    <lineage>
        <taxon>Bacteria</taxon>
        <taxon>Bacillati</taxon>
        <taxon>Bacillota</taxon>
        <taxon>Clostridia</taxon>
        <taxon>Peptostreptococcales</taxon>
        <taxon>Peptostreptococcaceae</taxon>
        <taxon>Tepidibacter</taxon>
    </lineage>
</organism>
<proteinExistence type="predicted"/>
<evidence type="ECO:0000313" key="2">
    <source>
        <dbReference type="Proteomes" id="UP000242520"/>
    </source>
</evidence>
<dbReference type="STRING" id="1123350.SAMN02744040_00951"/>
<evidence type="ECO:0000313" key="1">
    <source>
        <dbReference type="EMBL" id="SHH13497.1"/>
    </source>
</evidence>
<reference evidence="2" key="1">
    <citation type="submission" date="2016-11" db="EMBL/GenBank/DDBJ databases">
        <authorList>
            <person name="Varghese N."/>
            <person name="Submissions S."/>
        </authorList>
    </citation>
    <scope>NUCLEOTIDE SEQUENCE [LARGE SCALE GENOMIC DNA]</scope>
    <source>
        <strain evidence="2">DSM 15285</strain>
    </source>
</reference>